<name>A0A1F4Y3E0_9BACT</name>
<comment type="caution">
    <text evidence="2">The sequence shown here is derived from an EMBL/GenBank/DDBJ whole genome shotgun (WGS) entry which is preliminary data.</text>
</comment>
<dbReference type="EMBL" id="MEXB01000008">
    <property type="protein sequence ID" value="OGC88480.1"/>
    <property type="molecule type" value="Genomic_DNA"/>
</dbReference>
<proteinExistence type="predicted"/>
<feature type="chain" id="PRO_5009515534" description="Secreted protein" evidence="1">
    <location>
        <begin position="23"/>
        <end position="60"/>
    </location>
</feature>
<feature type="signal peptide" evidence="1">
    <location>
        <begin position="1"/>
        <end position="22"/>
    </location>
</feature>
<organism evidence="2 3">
    <name type="scientific">Candidatus Adlerbacteria bacterium RIFOXYC1_FULL_48_26</name>
    <dbReference type="NCBI Taxonomy" id="1797247"/>
    <lineage>
        <taxon>Bacteria</taxon>
        <taxon>Candidatus Adleribacteriota</taxon>
    </lineage>
</organism>
<evidence type="ECO:0000256" key="1">
    <source>
        <dbReference type="SAM" id="SignalP"/>
    </source>
</evidence>
<keyword evidence="1" id="KW-0732">Signal</keyword>
<reference evidence="2 3" key="1">
    <citation type="journal article" date="2016" name="Nat. Commun.">
        <title>Thousands of microbial genomes shed light on interconnected biogeochemical processes in an aquifer system.</title>
        <authorList>
            <person name="Anantharaman K."/>
            <person name="Brown C.T."/>
            <person name="Hug L.A."/>
            <person name="Sharon I."/>
            <person name="Castelle C.J."/>
            <person name="Probst A.J."/>
            <person name="Thomas B.C."/>
            <person name="Singh A."/>
            <person name="Wilkins M.J."/>
            <person name="Karaoz U."/>
            <person name="Brodie E.L."/>
            <person name="Williams K.H."/>
            <person name="Hubbard S.S."/>
            <person name="Banfield J.F."/>
        </authorList>
    </citation>
    <scope>NUCLEOTIDE SEQUENCE [LARGE SCALE GENOMIC DNA]</scope>
</reference>
<dbReference type="STRING" id="1797247.A2419_01935"/>
<protein>
    <recommendedName>
        <fullName evidence="4">Secreted protein</fullName>
    </recommendedName>
</protein>
<sequence length="60" mass="6160">MKKIFFSLLIVALMGGVAASLAESAEPGSPLHAFKVGVTDNVASALCSVHLPCSKENTSN</sequence>
<evidence type="ECO:0000313" key="2">
    <source>
        <dbReference type="EMBL" id="OGC88480.1"/>
    </source>
</evidence>
<dbReference type="Proteomes" id="UP000176568">
    <property type="component" value="Unassembled WGS sequence"/>
</dbReference>
<dbReference type="AlphaFoldDB" id="A0A1F4Y3E0"/>
<evidence type="ECO:0000313" key="3">
    <source>
        <dbReference type="Proteomes" id="UP000176568"/>
    </source>
</evidence>
<evidence type="ECO:0008006" key="4">
    <source>
        <dbReference type="Google" id="ProtNLM"/>
    </source>
</evidence>
<accession>A0A1F4Y3E0</accession>
<gene>
    <name evidence="2" type="ORF">A2419_01935</name>
</gene>